<feature type="transmembrane region" description="Helical" evidence="7">
    <location>
        <begin position="243"/>
        <end position="262"/>
    </location>
</feature>
<comment type="caution">
    <text evidence="8">The sequence shown here is derived from an EMBL/GenBank/DDBJ whole genome shotgun (WGS) entry which is preliminary data.</text>
</comment>
<dbReference type="CDD" id="cd17477">
    <property type="entry name" value="MFS_YcaD_like"/>
    <property type="match status" value="1"/>
</dbReference>
<evidence type="ECO:0000256" key="5">
    <source>
        <dbReference type="ARBA" id="ARBA00022989"/>
    </source>
</evidence>
<evidence type="ECO:0000256" key="4">
    <source>
        <dbReference type="ARBA" id="ARBA00022692"/>
    </source>
</evidence>
<reference evidence="9" key="1">
    <citation type="submission" date="2018-06" db="EMBL/GenBank/DDBJ databases">
        <title>Aestuariibacter litoralis strain KCTC 52945T.</title>
        <authorList>
            <person name="Li X."/>
            <person name="Salam N."/>
            <person name="Li J.-L."/>
            <person name="Chen Y.-M."/>
            <person name="Yang Z.-W."/>
            <person name="Zhang L.-Y."/>
            <person name="Han M.-X."/>
            <person name="Xiao M."/>
            <person name="Li W.-J."/>
        </authorList>
    </citation>
    <scope>NUCLEOTIDE SEQUENCE [LARGE SCALE GENOMIC DNA]</scope>
    <source>
        <strain evidence="9">KCTC 52945</strain>
    </source>
</reference>
<dbReference type="RefSeq" id="WP_111195717.1">
    <property type="nucleotide sequence ID" value="NZ_QKVK01000001.1"/>
</dbReference>
<evidence type="ECO:0000256" key="2">
    <source>
        <dbReference type="ARBA" id="ARBA00022448"/>
    </source>
</evidence>
<dbReference type="InterPro" id="IPR036259">
    <property type="entry name" value="MFS_trans_sf"/>
</dbReference>
<feature type="transmembrane region" description="Helical" evidence="7">
    <location>
        <begin position="162"/>
        <end position="182"/>
    </location>
</feature>
<dbReference type="AlphaFoldDB" id="A0A2W2B0G6"/>
<dbReference type="InterPro" id="IPR047200">
    <property type="entry name" value="MFS_YcaD-like"/>
</dbReference>
<dbReference type="PANTHER" id="PTHR23521">
    <property type="entry name" value="TRANSPORTER MFS SUPERFAMILY"/>
    <property type="match status" value="1"/>
</dbReference>
<organism evidence="8 9">
    <name type="scientific">Aestuariivirga litoralis</name>
    <dbReference type="NCBI Taxonomy" id="2650924"/>
    <lineage>
        <taxon>Bacteria</taxon>
        <taxon>Pseudomonadati</taxon>
        <taxon>Pseudomonadota</taxon>
        <taxon>Alphaproteobacteria</taxon>
        <taxon>Hyphomicrobiales</taxon>
        <taxon>Aestuariivirgaceae</taxon>
        <taxon>Aestuariivirga</taxon>
    </lineage>
</organism>
<evidence type="ECO:0000313" key="9">
    <source>
        <dbReference type="Proteomes" id="UP000248795"/>
    </source>
</evidence>
<keyword evidence="4 7" id="KW-0812">Transmembrane</keyword>
<evidence type="ECO:0000256" key="1">
    <source>
        <dbReference type="ARBA" id="ARBA00004651"/>
    </source>
</evidence>
<feature type="transmembrane region" description="Helical" evidence="7">
    <location>
        <begin position="106"/>
        <end position="124"/>
    </location>
</feature>
<dbReference type="SUPFAM" id="SSF103473">
    <property type="entry name" value="MFS general substrate transporter"/>
    <property type="match status" value="1"/>
</dbReference>
<feature type="transmembrane region" description="Helical" evidence="7">
    <location>
        <begin position="46"/>
        <end position="66"/>
    </location>
</feature>
<dbReference type="PANTHER" id="PTHR23521:SF2">
    <property type="entry name" value="TRANSPORTER MFS SUPERFAMILY"/>
    <property type="match status" value="1"/>
</dbReference>
<sequence>MTTPEGTSRTGIIVAALATVGACDIAFGLTLQLIPLLMNERGWPAWAIGLNSAMGPIGILMAGPFLPRIIARVGTKRIVLIIIGVLVVSLAAISSLPVWMWFPLRFFFGLSTGALFVVSEAWILSAATAENRGRVMGVYTSLLSVTFATGPLILPWTGIDGFLPWGIGIACVLLATLPLAFVKVSDAQFQQHGGGGSFFGFVRRAPMLLYAIGAATLFDNVLIAFFTIYGISNGLDLAVASRLLGIGIIGNVLFSYPLGWLADHWSRKAVIYLSAAITVVLSLSLLIVIGHWSVWPIMMVLAPMAFATYVVGLATMGDTFKGPDLMAGTAAVATMWGVGGLIGPPVAGAAIDLVGIDAMPVTLAAFFVLLLAGLGLTGGRLVRDIRNG</sequence>
<keyword evidence="6 7" id="KW-0472">Membrane</keyword>
<evidence type="ECO:0000256" key="3">
    <source>
        <dbReference type="ARBA" id="ARBA00022475"/>
    </source>
</evidence>
<dbReference type="EMBL" id="QKVK01000001">
    <property type="protein sequence ID" value="PZF78390.1"/>
    <property type="molecule type" value="Genomic_DNA"/>
</dbReference>
<dbReference type="GO" id="GO:0005886">
    <property type="term" value="C:plasma membrane"/>
    <property type="evidence" value="ECO:0007669"/>
    <property type="project" value="UniProtKB-SubCell"/>
</dbReference>
<accession>A0A2W2B0G6</accession>
<evidence type="ECO:0000256" key="7">
    <source>
        <dbReference type="SAM" id="Phobius"/>
    </source>
</evidence>
<feature type="transmembrane region" description="Helical" evidence="7">
    <location>
        <begin position="325"/>
        <end position="343"/>
    </location>
</feature>
<dbReference type="Pfam" id="PF07690">
    <property type="entry name" value="MFS_1"/>
    <property type="match status" value="1"/>
</dbReference>
<dbReference type="Gene3D" id="1.20.1250.20">
    <property type="entry name" value="MFS general substrate transporter like domains"/>
    <property type="match status" value="2"/>
</dbReference>
<proteinExistence type="predicted"/>
<feature type="transmembrane region" description="Helical" evidence="7">
    <location>
        <begin position="136"/>
        <end position="156"/>
    </location>
</feature>
<keyword evidence="2" id="KW-0813">Transport</keyword>
<evidence type="ECO:0000313" key="8">
    <source>
        <dbReference type="EMBL" id="PZF78390.1"/>
    </source>
</evidence>
<dbReference type="Proteomes" id="UP000248795">
    <property type="component" value="Unassembled WGS sequence"/>
</dbReference>
<comment type="subcellular location">
    <subcellularLocation>
        <location evidence="1">Cell membrane</location>
        <topology evidence="1">Multi-pass membrane protein</topology>
    </subcellularLocation>
</comment>
<feature type="transmembrane region" description="Helical" evidence="7">
    <location>
        <begin position="363"/>
        <end position="382"/>
    </location>
</feature>
<feature type="transmembrane region" description="Helical" evidence="7">
    <location>
        <begin position="12"/>
        <end position="34"/>
    </location>
</feature>
<feature type="transmembrane region" description="Helical" evidence="7">
    <location>
        <begin position="207"/>
        <end position="231"/>
    </location>
</feature>
<evidence type="ECO:0008006" key="10">
    <source>
        <dbReference type="Google" id="ProtNLM"/>
    </source>
</evidence>
<name>A0A2W2B0G6_9HYPH</name>
<gene>
    <name evidence="8" type="ORF">DK847_00780</name>
</gene>
<dbReference type="GO" id="GO:0022857">
    <property type="term" value="F:transmembrane transporter activity"/>
    <property type="evidence" value="ECO:0007669"/>
    <property type="project" value="InterPro"/>
</dbReference>
<keyword evidence="9" id="KW-1185">Reference proteome</keyword>
<protein>
    <recommendedName>
        <fullName evidence="10">MFS transporter</fullName>
    </recommendedName>
</protein>
<feature type="transmembrane region" description="Helical" evidence="7">
    <location>
        <begin position="295"/>
        <end position="313"/>
    </location>
</feature>
<evidence type="ECO:0000256" key="6">
    <source>
        <dbReference type="ARBA" id="ARBA00023136"/>
    </source>
</evidence>
<feature type="transmembrane region" description="Helical" evidence="7">
    <location>
        <begin position="78"/>
        <end position="100"/>
    </location>
</feature>
<keyword evidence="3" id="KW-1003">Cell membrane</keyword>
<keyword evidence="5 7" id="KW-1133">Transmembrane helix</keyword>
<dbReference type="InterPro" id="IPR011701">
    <property type="entry name" value="MFS"/>
</dbReference>
<feature type="transmembrane region" description="Helical" evidence="7">
    <location>
        <begin position="269"/>
        <end position="289"/>
    </location>
</feature>